<dbReference type="SUPFAM" id="SSF53098">
    <property type="entry name" value="Ribonuclease H-like"/>
    <property type="match status" value="1"/>
</dbReference>
<comment type="caution">
    <text evidence="2">The sequence shown here is derived from an EMBL/GenBank/DDBJ whole genome shotgun (WGS) entry which is preliminary data.</text>
</comment>
<accession>A0ABP6XRP0</accession>
<dbReference type="PROSITE" id="PS50994">
    <property type="entry name" value="INTEGRASE"/>
    <property type="match status" value="1"/>
</dbReference>
<dbReference type="EMBL" id="BAABCY010000059">
    <property type="protein sequence ID" value="GAA3571542.1"/>
    <property type="molecule type" value="Genomic_DNA"/>
</dbReference>
<dbReference type="Gene3D" id="1.10.10.10">
    <property type="entry name" value="Winged helix-like DNA-binding domain superfamily/Winged helix DNA-binding domain"/>
    <property type="match status" value="1"/>
</dbReference>
<dbReference type="Proteomes" id="UP001500954">
    <property type="component" value="Unassembled WGS sequence"/>
</dbReference>
<dbReference type="InterPro" id="IPR036397">
    <property type="entry name" value="RNaseH_sf"/>
</dbReference>
<dbReference type="InterPro" id="IPR050900">
    <property type="entry name" value="Transposase_IS3/IS150/IS904"/>
</dbReference>
<evidence type="ECO:0000259" key="1">
    <source>
        <dbReference type="PROSITE" id="PS50994"/>
    </source>
</evidence>
<evidence type="ECO:0000313" key="3">
    <source>
        <dbReference type="Proteomes" id="UP001500954"/>
    </source>
</evidence>
<dbReference type="InterPro" id="IPR012337">
    <property type="entry name" value="RNaseH-like_sf"/>
</dbReference>
<evidence type="ECO:0000313" key="2">
    <source>
        <dbReference type="EMBL" id="GAA3571542.1"/>
    </source>
</evidence>
<dbReference type="NCBIfam" id="NF033516">
    <property type="entry name" value="transpos_IS3"/>
    <property type="match status" value="1"/>
</dbReference>
<gene>
    <name evidence="2" type="ORF">GCM10022395_21250</name>
</gene>
<sequence>MHYSPSEKYEIIRLVEQSELGVTRTLKELKINKTTFYNWYNAYLEKGYGGLVRKRSKSNTAWNKINEADRDKVVELALENPELSSRELAWFITDTYKYYISESSVYRILKANGLISVPAFRMSSASDSFKDKTTAVNQMWQTDFTYFKIVGWGWYYLSTVLDDYSRYIVHYKLCSTMKTEEVMHTIDQAQIKAQVLNNNTKPKLLSDNGSCYISNELATYLQDNNIKHVRGRPLHPQTQGKIERYHRSMKNIVKLDNYYTPGQLEKALEKFVQHYNFNRYHEAINNLTPAQVYFGKGKMILNQRNKTKIKTLNDRKKQYQKFSLN</sequence>
<dbReference type="InterPro" id="IPR036388">
    <property type="entry name" value="WH-like_DNA-bd_sf"/>
</dbReference>
<dbReference type="Pfam" id="PF13565">
    <property type="entry name" value="HTH_32"/>
    <property type="match status" value="1"/>
</dbReference>
<proteinExistence type="predicted"/>
<reference evidence="3" key="1">
    <citation type="journal article" date="2019" name="Int. J. Syst. Evol. Microbiol.">
        <title>The Global Catalogue of Microorganisms (GCM) 10K type strain sequencing project: providing services to taxonomists for standard genome sequencing and annotation.</title>
        <authorList>
            <consortium name="The Broad Institute Genomics Platform"/>
            <consortium name="The Broad Institute Genome Sequencing Center for Infectious Disease"/>
            <person name="Wu L."/>
            <person name="Ma J."/>
        </authorList>
    </citation>
    <scope>NUCLEOTIDE SEQUENCE [LARGE SCALE GENOMIC DNA]</scope>
    <source>
        <strain evidence="3">JCM 17111</strain>
    </source>
</reference>
<dbReference type="InterPro" id="IPR009057">
    <property type="entry name" value="Homeodomain-like_sf"/>
</dbReference>
<dbReference type="Gene3D" id="3.30.420.10">
    <property type="entry name" value="Ribonuclease H-like superfamily/Ribonuclease H"/>
    <property type="match status" value="1"/>
</dbReference>
<dbReference type="SUPFAM" id="SSF46689">
    <property type="entry name" value="Homeodomain-like"/>
    <property type="match status" value="1"/>
</dbReference>
<dbReference type="InterPro" id="IPR001584">
    <property type="entry name" value="Integrase_cat-core"/>
</dbReference>
<keyword evidence="3" id="KW-1185">Reference proteome</keyword>
<organism evidence="2 3">
    <name type="scientific">Snuella lapsa</name>
    <dbReference type="NCBI Taxonomy" id="870481"/>
    <lineage>
        <taxon>Bacteria</taxon>
        <taxon>Pseudomonadati</taxon>
        <taxon>Bacteroidota</taxon>
        <taxon>Flavobacteriia</taxon>
        <taxon>Flavobacteriales</taxon>
        <taxon>Flavobacteriaceae</taxon>
        <taxon>Snuella</taxon>
    </lineage>
</organism>
<name>A0ABP6XRP0_9FLAO</name>
<feature type="domain" description="Integrase catalytic" evidence="1">
    <location>
        <begin position="131"/>
        <end position="297"/>
    </location>
</feature>
<dbReference type="InterPro" id="IPR048020">
    <property type="entry name" value="Transpos_IS3"/>
</dbReference>
<dbReference type="Pfam" id="PF00665">
    <property type="entry name" value="rve"/>
    <property type="match status" value="1"/>
</dbReference>
<protein>
    <recommendedName>
        <fullName evidence="1">Integrase catalytic domain-containing protein</fullName>
    </recommendedName>
</protein>
<dbReference type="PANTHER" id="PTHR46889:SF4">
    <property type="entry name" value="TRANSPOSASE INSO FOR INSERTION SEQUENCE ELEMENT IS911B-RELATED"/>
    <property type="match status" value="1"/>
</dbReference>
<dbReference type="PANTHER" id="PTHR46889">
    <property type="entry name" value="TRANSPOSASE INSF FOR INSERTION SEQUENCE IS3B-RELATED"/>
    <property type="match status" value="1"/>
</dbReference>